<dbReference type="CDD" id="cd09917">
    <property type="entry name" value="F-box_SF"/>
    <property type="match status" value="1"/>
</dbReference>
<dbReference type="Gene3D" id="2.20.140.10">
    <property type="entry name" value="WGR domain"/>
    <property type="match status" value="1"/>
</dbReference>
<sequence>MSLKLFRDEAEAPTSLPSLLPTEAYPPPVPGAVLRCYMRNSAPCGSKFYMIWTHVDAGVYSTTSRTGKTSTGLGNVTLKSFHSESEMNKFVFRQISERQGRPGAKAFVDHPVPASIPVQVKPSGKGTKRKVELLDDIEKTEGYVVRLRLDAKGVKPRWYVVDYSGDNTGSLRFGGYNTEGERGKGADKPKTFTSNREAKDYFDKYVEKKKKEGYVVEDTNTTSSTTTTTTTTTTTITPTSKANLPEDLFPMILSYIGDPGTLVALGRVSWDFNAIVEERVEAMPWAERFYFDQGRKPCITLPRDLRNLNEDWDEQDKARHSSWGSTEASGSSGPPREPPGIDMLLVQIMYMDFTNSPPPEVWDDEVHTFAFKCCRALISPSNYEIAVAIEEAFRELSDTAINLTHGNLTYVDSYGHEGFGTWDDRLVYALDTPVF</sequence>
<feature type="compositionally biased region" description="Low complexity" evidence="1">
    <location>
        <begin position="321"/>
        <end position="334"/>
    </location>
</feature>
<protein>
    <recommendedName>
        <fullName evidence="4">WGR domain-containing protein</fullName>
    </recommendedName>
</protein>
<dbReference type="EMBL" id="BRYA01000528">
    <property type="protein sequence ID" value="GMI21345.1"/>
    <property type="molecule type" value="Genomic_DNA"/>
</dbReference>
<evidence type="ECO:0000313" key="3">
    <source>
        <dbReference type="Proteomes" id="UP001165065"/>
    </source>
</evidence>
<dbReference type="OrthoDB" id="206932at2759"/>
<feature type="region of interest" description="Disordered" evidence="1">
    <location>
        <begin position="316"/>
        <end position="337"/>
    </location>
</feature>
<accession>A0A9W7FWI0</accession>
<proteinExistence type="predicted"/>
<dbReference type="SUPFAM" id="SSF81383">
    <property type="entry name" value="F-box domain"/>
    <property type="match status" value="1"/>
</dbReference>
<evidence type="ECO:0008006" key="4">
    <source>
        <dbReference type="Google" id="ProtNLM"/>
    </source>
</evidence>
<dbReference type="AlphaFoldDB" id="A0A9W7FWI0"/>
<name>A0A9W7FWI0_9STRA</name>
<organism evidence="2 3">
    <name type="scientific">Triparma columacea</name>
    <dbReference type="NCBI Taxonomy" id="722753"/>
    <lineage>
        <taxon>Eukaryota</taxon>
        <taxon>Sar</taxon>
        <taxon>Stramenopiles</taxon>
        <taxon>Ochrophyta</taxon>
        <taxon>Bolidophyceae</taxon>
        <taxon>Parmales</taxon>
        <taxon>Triparmaceae</taxon>
        <taxon>Triparma</taxon>
    </lineage>
</organism>
<dbReference type="Proteomes" id="UP001165065">
    <property type="component" value="Unassembled WGS sequence"/>
</dbReference>
<gene>
    <name evidence="2" type="ORF">TrCOL_g2409</name>
</gene>
<evidence type="ECO:0000313" key="2">
    <source>
        <dbReference type="EMBL" id="GMI21345.1"/>
    </source>
</evidence>
<dbReference type="InterPro" id="IPR036047">
    <property type="entry name" value="F-box-like_dom_sf"/>
</dbReference>
<comment type="caution">
    <text evidence="2">The sequence shown here is derived from an EMBL/GenBank/DDBJ whole genome shotgun (WGS) entry which is preliminary data.</text>
</comment>
<keyword evidence="3" id="KW-1185">Reference proteome</keyword>
<reference evidence="3" key="1">
    <citation type="journal article" date="2023" name="Commun. Biol.">
        <title>Genome analysis of Parmales, the sister group of diatoms, reveals the evolutionary specialization of diatoms from phago-mixotrophs to photoautotrophs.</title>
        <authorList>
            <person name="Ban H."/>
            <person name="Sato S."/>
            <person name="Yoshikawa S."/>
            <person name="Yamada K."/>
            <person name="Nakamura Y."/>
            <person name="Ichinomiya M."/>
            <person name="Sato N."/>
            <person name="Blanc-Mathieu R."/>
            <person name="Endo H."/>
            <person name="Kuwata A."/>
            <person name="Ogata H."/>
        </authorList>
    </citation>
    <scope>NUCLEOTIDE SEQUENCE [LARGE SCALE GENOMIC DNA]</scope>
</reference>
<evidence type="ECO:0000256" key="1">
    <source>
        <dbReference type="SAM" id="MobiDB-lite"/>
    </source>
</evidence>